<evidence type="ECO:0000313" key="8">
    <source>
        <dbReference type="Proteomes" id="UP001500016"/>
    </source>
</evidence>
<evidence type="ECO:0000256" key="3">
    <source>
        <dbReference type="ARBA" id="ARBA00023163"/>
    </source>
</evidence>
<comment type="caution">
    <text evidence="7">The sequence shown here is derived from an EMBL/GenBank/DDBJ whole genome shotgun (WGS) entry which is preliminary data.</text>
</comment>
<dbReference type="Pfam" id="PF21597">
    <property type="entry name" value="TetR_C_43"/>
    <property type="match status" value="1"/>
</dbReference>
<dbReference type="InterPro" id="IPR036271">
    <property type="entry name" value="Tet_transcr_reg_TetR-rel_C_sf"/>
</dbReference>
<dbReference type="InterPro" id="IPR049445">
    <property type="entry name" value="TetR_SbtR-like_C"/>
</dbReference>
<evidence type="ECO:0000256" key="2">
    <source>
        <dbReference type="ARBA" id="ARBA00023125"/>
    </source>
</evidence>
<dbReference type="Gene3D" id="1.10.357.10">
    <property type="entry name" value="Tetracycline Repressor, domain 2"/>
    <property type="match status" value="1"/>
</dbReference>
<dbReference type="SUPFAM" id="SSF46689">
    <property type="entry name" value="Homeodomain-like"/>
    <property type="match status" value="1"/>
</dbReference>
<evidence type="ECO:0000259" key="6">
    <source>
        <dbReference type="PROSITE" id="PS50977"/>
    </source>
</evidence>
<feature type="region of interest" description="Disordered" evidence="5">
    <location>
        <begin position="1"/>
        <end position="26"/>
    </location>
</feature>
<dbReference type="InterPro" id="IPR050109">
    <property type="entry name" value="HTH-type_TetR-like_transc_reg"/>
</dbReference>
<keyword evidence="8" id="KW-1185">Reference proteome</keyword>
<proteinExistence type="predicted"/>
<evidence type="ECO:0000256" key="4">
    <source>
        <dbReference type="PROSITE-ProRule" id="PRU00335"/>
    </source>
</evidence>
<gene>
    <name evidence="7" type="ORF">GCM10009801_14440</name>
</gene>
<feature type="region of interest" description="Disordered" evidence="5">
    <location>
        <begin position="187"/>
        <end position="213"/>
    </location>
</feature>
<feature type="compositionally biased region" description="Basic and acidic residues" evidence="5">
    <location>
        <begin position="1"/>
        <end position="13"/>
    </location>
</feature>
<evidence type="ECO:0000256" key="5">
    <source>
        <dbReference type="SAM" id="MobiDB-lite"/>
    </source>
</evidence>
<reference evidence="8" key="1">
    <citation type="journal article" date="2019" name="Int. J. Syst. Evol. Microbiol.">
        <title>The Global Catalogue of Microorganisms (GCM) 10K type strain sequencing project: providing services to taxonomists for standard genome sequencing and annotation.</title>
        <authorList>
            <consortium name="The Broad Institute Genomics Platform"/>
            <consortium name="The Broad Institute Genome Sequencing Center for Infectious Disease"/>
            <person name="Wu L."/>
            <person name="Ma J."/>
        </authorList>
    </citation>
    <scope>NUCLEOTIDE SEQUENCE [LARGE SCALE GENOMIC DNA]</scope>
    <source>
        <strain evidence="8">JCM 15478</strain>
    </source>
</reference>
<evidence type="ECO:0000256" key="1">
    <source>
        <dbReference type="ARBA" id="ARBA00023015"/>
    </source>
</evidence>
<organism evidence="7 8">
    <name type="scientific">Streptomyces albiaxialis</name>
    <dbReference type="NCBI Taxonomy" id="329523"/>
    <lineage>
        <taxon>Bacteria</taxon>
        <taxon>Bacillati</taxon>
        <taxon>Actinomycetota</taxon>
        <taxon>Actinomycetes</taxon>
        <taxon>Kitasatosporales</taxon>
        <taxon>Streptomycetaceae</taxon>
        <taxon>Streptomyces</taxon>
    </lineage>
</organism>
<keyword evidence="2 4" id="KW-0238">DNA-binding</keyword>
<keyword evidence="1" id="KW-0805">Transcription regulation</keyword>
<dbReference type="SUPFAM" id="SSF48498">
    <property type="entry name" value="Tetracyclin repressor-like, C-terminal domain"/>
    <property type="match status" value="1"/>
</dbReference>
<accession>A0ABP5HAB9</accession>
<dbReference type="EMBL" id="BAAAPE010000002">
    <property type="protein sequence ID" value="GAA2067249.1"/>
    <property type="molecule type" value="Genomic_DNA"/>
</dbReference>
<feature type="domain" description="HTH tetR-type" evidence="6">
    <location>
        <begin position="31"/>
        <end position="90"/>
    </location>
</feature>
<dbReference type="Proteomes" id="UP001500016">
    <property type="component" value="Unassembled WGS sequence"/>
</dbReference>
<dbReference type="InterPro" id="IPR009057">
    <property type="entry name" value="Homeodomain-like_sf"/>
</dbReference>
<protein>
    <submittedName>
        <fullName evidence="7">TetR/AcrR family transcriptional regulator</fullName>
    </submittedName>
</protein>
<dbReference type="PRINTS" id="PR00455">
    <property type="entry name" value="HTHTETR"/>
</dbReference>
<evidence type="ECO:0000313" key="7">
    <source>
        <dbReference type="EMBL" id="GAA2067249.1"/>
    </source>
</evidence>
<keyword evidence="3" id="KW-0804">Transcription</keyword>
<dbReference type="PROSITE" id="PS50977">
    <property type="entry name" value="HTH_TETR_2"/>
    <property type="match status" value="1"/>
</dbReference>
<dbReference type="Pfam" id="PF00440">
    <property type="entry name" value="TetR_N"/>
    <property type="match status" value="1"/>
</dbReference>
<sequence length="213" mass="22934">MDRQRQAETRGNKGEPLMARDAGRPLRADAQRNREKILAAAVHVFTEEGLDAHFERIAKEAGVGSGTLYRNFPTREALIEAAYRNEVARLCDAVPGLLASMSPPEALRAWTRRFIDYATAKLGMADALRAVVASGTNPYAESHEMIQAALSSLMDANTAAGTIRSDISPTDMFAALAGIALTSAEPAQRGQAERLLDLTLDGLKPAPPRPPEP</sequence>
<dbReference type="PANTHER" id="PTHR30055:SF234">
    <property type="entry name" value="HTH-TYPE TRANSCRIPTIONAL REGULATOR BETI"/>
    <property type="match status" value="1"/>
</dbReference>
<dbReference type="PANTHER" id="PTHR30055">
    <property type="entry name" value="HTH-TYPE TRANSCRIPTIONAL REGULATOR RUTR"/>
    <property type="match status" value="1"/>
</dbReference>
<feature type="DNA-binding region" description="H-T-H motif" evidence="4">
    <location>
        <begin position="53"/>
        <end position="72"/>
    </location>
</feature>
<dbReference type="InterPro" id="IPR001647">
    <property type="entry name" value="HTH_TetR"/>
</dbReference>
<name>A0ABP5HAB9_9ACTN</name>